<dbReference type="Proteomes" id="UP000252797">
    <property type="component" value="Unassembled WGS sequence"/>
</dbReference>
<evidence type="ECO:0000256" key="2">
    <source>
        <dbReference type="ARBA" id="ARBA00022723"/>
    </source>
</evidence>
<dbReference type="PROSITE" id="PS51918">
    <property type="entry name" value="RADICAL_SAM"/>
    <property type="match status" value="1"/>
</dbReference>
<dbReference type="Pfam" id="PF13186">
    <property type="entry name" value="SPASM"/>
    <property type="match status" value="1"/>
</dbReference>
<dbReference type="EMBL" id="LEPB01000007">
    <property type="protein sequence ID" value="RCA09616.1"/>
    <property type="molecule type" value="Genomic_DNA"/>
</dbReference>
<gene>
    <name evidence="6" type="ORF">EA71_02933</name>
</gene>
<dbReference type="InterPro" id="IPR050377">
    <property type="entry name" value="Radical_SAM_PqqE_MftC-like"/>
</dbReference>
<dbReference type="RefSeq" id="WP_113846401.1">
    <property type="nucleotide sequence ID" value="NZ_LEPB01000007.1"/>
</dbReference>
<dbReference type="SFLD" id="SFLDG01067">
    <property type="entry name" value="SPASM/twitch_domain_containing"/>
    <property type="match status" value="1"/>
</dbReference>
<keyword evidence="1" id="KW-0949">S-adenosyl-L-methionine</keyword>
<name>A0A367CAV1_9ENTE</name>
<comment type="caution">
    <text evidence="6">The sequence shown here is derived from an EMBL/GenBank/DDBJ whole genome shotgun (WGS) entry which is preliminary data.</text>
</comment>
<sequence>MYLSLKSGNFVLKQPDGTFFSYLFNDTRMTIGINESAEEILTCLNGQYSYDMLINYFSKKYEESIEEVNYLLRDFIDNLKNNNVLMETVDKKERMTVRGSKDYYTPEHITLELTHKCPLNCKHCFLSAGVLGNEMPLEKSIYLTKELLNTGVRIFQLTGGEPFTFVGIGKIINLLIENDASVHVTTSGYINTKKVKSCLDSLAVSKDPLIQVSIDGTERIHNNIRGRKDAYRRTIQFIKECRSRNLPTIVSTILIDQSLEEIIELTGIIKKLGVKEQRLGIITNQGRAVENRLDGYTYKKYKSILQYLKSTFDDDNFTVEEIEEECNDLKDCGAGYKTLKITPKLMVTPCAMMQMNIGNLNRESLEKVLIRSYQTFSKLEFPSSKYCKDCVQEEYCKGCISEAVIRKDTVDECKWQNSQVLTETLS</sequence>
<keyword evidence="2" id="KW-0479">Metal-binding</keyword>
<dbReference type="Gene3D" id="3.20.20.70">
    <property type="entry name" value="Aldolase class I"/>
    <property type="match status" value="1"/>
</dbReference>
<keyword evidence="4" id="KW-0411">Iron-sulfur</keyword>
<dbReference type="GO" id="GO:0046872">
    <property type="term" value="F:metal ion binding"/>
    <property type="evidence" value="ECO:0007669"/>
    <property type="project" value="UniProtKB-KW"/>
</dbReference>
<dbReference type="GO" id="GO:0051536">
    <property type="term" value="F:iron-sulfur cluster binding"/>
    <property type="evidence" value="ECO:0007669"/>
    <property type="project" value="UniProtKB-KW"/>
</dbReference>
<reference evidence="6 7" key="1">
    <citation type="submission" date="2015-06" db="EMBL/GenBank/DDBJ databases">
        <title>The Genome Sequence of Enterococcus durans 4EA1.</title>
        <authorList>
            <consortium name="The Broad Institute Genomics Platform"/>
            <consortium name="The Broad Institute Genome Sequencing Center for Infectious Disease"/>
            <person name="Earl A.M."/>
            <person name="Van Tyne D."/>
            <person name="Lebreton F."/>
            <person name="Saavedra J.T."/>
            <person name="Gilmore M.S."/>
            <person name="Manson Mcguire A."/>
            <person name="Clock S."/>
            <person name="Crupain M."/>
            <person name="Rangan U."/>
            <person name="Young S."/>
            <person name="Abouelleil A."/>
            <person name="Cao P."/>
            <person name="Chapman S.B."/>
            <person name="Griggs A."/>
            <person name="Priest M."/>
            <person name="Shea T."/>
            <person name="Wortman J."/>
            <person name="Nusbaum C."/>
            <person name="Birren B."/>
        </authorList>
    </citation>
    <scope>NUCLEOTIDE SEQUENCE [LARGE SCALE GENOMIC DNA]</scope>
    <source>
        <strain evidence="6 7">4EA1</strain>
    </source>
</reference>
<dbReference type="InterPro" id="IPR013785">
    <property type="entry name" value="Aldolase_TIM"/>
</dbReference>
<dbReference type="Pfam" id="PF04055">
    <property type="entry name" value="Radical_SAM"/>
    <property type="match status" value="1"/>
</dbReference>
<dbReference type="SFLD" id="SFLDG01386">
    <property type="entry name" value="main_SPASM_domain-containing"/>
    <property type="match status" value="1"/>
</dbReference>
<dbReference type="PANTHER" id="PTHR11228:SF7">
    <property type="entry name" value="PQQA PEPTIDE CYCLASE"/>
    <property type="match status" value="1"/>
</dbReference>
<dbReference type="InterPro" id="IPR007197">
    <property type="entry name" value="rSAM"/>
</dbReference>
<dbReference type="InterPro" id="IPR058240">
    <property type="entry name" value="rSAM_sf"/>
</dbReference>
<dbReference type="GO" id="GO:0003824">
    <property type="term" value="F:catalytic activity"/>
    <property type="evidence" value="ECO:0007669"/>
    <property type="project" value="InterPro"/>
</dbReference>
<evidence type="ECO:0000313" key="6">
    <source>
        <dbReference type="EMBL" id="RCA09616.1"/>
    </source>
</evidence>
<feature type="domain" description="Radical SAM core" evidence="5">
    <location>
        <begin position="103"/>
        <end position="313"/>
    </location>
</feature>
<evidence type="ECO:0000256" key="1">
    <source>
        <dbReference type="ARBA" id="ARBA00022691"/>
    </source>
</evidence>
<dbReference type="InterPro" id="IPR023885">
    <property type="entry name" value="4Fe4S-binding_SPASM_dom"/>
</dbReference>
<organism evidence="6 7">
    <name type="scientific">Enterococcus durans</name>
    <dbReference type="NCBI Taxonomy" id="53345"/>
    <lineage>
        <taxon>Bacteria</taxon>
        <taxon>Bacillati</taxon>
        <taxon>Bacillota</taxon>
        <taxon>Bacilli</taxon>
        <taxon>Lactobacillales</taxon>
        <taxon>Enterococcaceae</taxon>
        <taxon>Enterococcus</taxon>
    </lineage>
</organism>
<evidence type="ECO:0000256" key="4">
    <source>
        <dbReference type="ARBA" id="ARBA00023014"/>
    </source>
</evidence>
<dbReference type="SFLD" id="SFLDS00029">
    <property type="entry name" value="Radical_SAM"/>
    <property type="match status" value="1"/>
</dbReference>
<proteinExistence type="predicted"/>
<dbReference type="AlphaFoldDB" id="A0A367CAV1"/>
<evidence type="ECO:0000256" key="3">
    <source>
        <dbReference type="ARBA" id="ARBA00023004"/>
    </source>
</evidence>
<evidence type="ECO:0000313" key="7">
    <source>
        <dbReference type="Proteomes" id="UP000252797"/>
    </source>
</evidence>
<keyword evidence="3" id="KW-0408">Iron</keyword>
<dbReference type="CDD" id="cd01335">
    <property type="entry name" value="Radical_SAM"/>
    <property type="match status" value="1"/>
</dbReference>
<accession>A0A367CAV1</accession>
<dbReference type="SUPFAM" id="SSF102114">
    <property type="entry name" value="Radical SAM enzymes"/>
    <property type="match status" value="1"/>
</dbReference>
<evidence type="ECO:0000259" key="5">
    <source>
        <dbReference type="PROSITE" id="PS51918"/>
    </source>
</evidence>
<dbReference type="PANTHER" id="PTHR11228">
    <property type="entry name" value="RADICAL SAM DOMAIN PROTEIN"/>
    <property type="match status" value="1"/>
</dbReference>
<protein>
    <recommendedName>
        <fullName evidence="5">Radical SAM core domain-containing protein</fullName>
    </recommendedName>
</protein>